<accession>A0ABV9Q1N2</accession>
<feature type="transmembrane region" description="Helical" evidence="1">
    <location>
        <begin position="6"/>
        <end position="27"/>
    </location>
</feature>
<evidence type="ECO:0000313" key="2">
    <source>
        <dbReference type="EMBL" id="MFC4767147.1"/>
    </source>
</evidence>
<protein>
    <submittedName>
        <fullName evidence="2">Uncharacterized protein</fullName>
    </submittedName>
</protein>
<keyword evidence="1" id="KW-0812">Transmembrane</keyword>
<dbReference type="EMBL" id="JBHSHC010000050">
    <property type="protein sequence ID" value="MFC4767147.1"/>
    <property type="molecule type" value="Genomic_DNA"/>
</dbReference>
<name>A0ABV9Q1N2_9BACL</name>
<dbReference type="Proteomes" id="UP001596002">
    <property type="component" value="Unassembled WGS sequence"/>
</dbReference>
<keyword evidence="1" id="KW-0472">Membrane</keyword>
<comment type="caution">
    <text evidence="2">The sequence shown here is derived from an EMBL/GenBank/DDBJ whole genome shotgun (WGS) entry which is preliminary data.</text>
</comment>
<dbReference type="RefSeq" id="WP_380025064.1">
    <property type="nucleotide sequence ID" value="NZ_JBHSHC010000050.1"/>
</dbReference>
<organism evidence="2 3">
    <name type="scientific">Effusibacillus consociatus</name>
    <dbReference type="NCBI Taxonomy" id="1117041"/>
    <lineage>
        <taxon>Bacteria</taxon>
        <taxon>Bacillati</taxon>
        <taxon>Bacillota</taxon>
        <taxon>Bacilli</taxon>
        <taxon>Bacillales</taxon>
        <taxon>Alicyclobacillaceae</taxon>
        <taxon>Effusibacillus</taxon>
    </lineage>
</organism>
<reference evidence="3" key="1">
    <citation type="journal article" date="2019" name="Int. J. Syst. Evol. Microbiol.">
        <title>The Global Catalogue of Microorganisms (GCM) 10K type strain sequencing project: providing services to taxonomists for standard genome sequencing and annotation.</title>
        <authorList>
            <consortium name="The Broad Institute Genomics Platform"/>
            <consortium name="The Broad Institute Genome Sequencing Center for Infectious Disease"/>
            <person name="Wu L."/>
            <person name="Ma J."/>
        </authorList>
    </citation>
    <scope>NUCLEOTIDE SEQUENCE [LARGE SCALE GENOMIC DNA]</scope>
    <source>
        <strain evidence="3">WYCCWR 12678</strain>
    </source>
</reference>
<keyword evidence="1" id="KW-1133">Transmembrane helix</keyword>
<evidence type="ECO:0000256" key="1">
    <source>
        <dbReference type="SAM" id="Phobius"/>
    </source>
</evidence>
<feature type="transmembrane region" description="Helical" evidence="1">
    <location>
        <begin position="76"/>
        <end position="101"/>
    </location>
</feature>
<sequence>MVKNQWLKLSLFSFVGILVVWLLERVFSPGIPQGMQMSGMGMGQGMMGPGMGMAQGMMGGVMGGTSGTFLGSFFEFLLNALTVLAVLVLLVGIVGFIYSYLKGNETKVEKNIVENDNKNITVEGEDKIANTAVEYLKRNFLTKSETTEN</sequence>
<keyword evidence="3" id="KW-1185">Reference proteome</keyword>
<gene>
    <name evidence="2" type="ORF">ACFO8Q_07190</name>
</gene>
<evidence type="ECO:0000313" key="3">
    <source>
        <dbReference type="Proteomes" id="UP001596002"/>
    </source>
</evidence>
<feature type="transmembrane region" description="Helical" evidence="1">
    <location>
        <begin position="48"/>
        <end position="70"/>
    </location>
</feature>
<proteinExistence type="predicted"/>